<organism evidence="1 2">
    <name type="scientific">Plantactinospora solaniradicis</name>
    <dbReference type="NCBI Taxonomy" id="1723736"/>
    <lineage>
        <taxon>Bacteria</taxon>
        <taxon>Bacillati</taxon>
        <taxon>Actinomycetota</taxon>
        <taxon>Actinomycetes</taxon>
        <taxon>Micromonosporales</taxon>
        <taxon>Micromonosporaceae</taxon>
        <taxon>Plantactinospora</taxon>
    </lineage>
</organism>
<evidence type="ECO:0000313" key="2">
    <source>
        <dbReference type="Proteomes" id="UP001596203"/>
    </source>
</evidence>
<dbReference type="Proteomes" id="UP001596203">
    <property type="component" value="Unassembled WGS sequence"/>
</dbReference>
<reference evidence="2" key="1">
    <citation type="journal article" date="2019" name="Int. J. Syst. Evol. Microbiol.">
        <title>The Global Catalogue of Microorganisms (GCM) 10K type strain sequencing project: providing services to taxonomists for standard genome sequencing and annotation.</title>
        <authorList>
            <consortium name="The Broad Institute Genomics Platform"/>
            <consortium name="The Broad Institute Genome Sequencing Center for Infectious Disease"/>
            <person name="Wu L."/>
            <person name="Ma J."/>
        </authorList>
    </citation>
    <scope>NUCLEOTIDE SEQUENCE [LARGE SCALE GENOMIC DNA]</scope>
    <source>
        <strain evidence="2">ZS-35-S2</strain>
    </source>
</reference>
<name>A0ABW1KKM9_9ACTN</name>
<proteinExistence type="predicted"/>
<sequence>MSQPNWSGQDQPTVAIDRQGEALLAWAGCDGNVQGCTDQVQVQKRTAGGILGPIQSLTRIGTSALWPKVAVDDDGDAAVVWVQDSVIAGARVSAAGNAGPPQLITPWRSISPSVAVSRSGTALVTWTESVGSTYVAKARRFGVDGTLGPELTLGPGGVDGPTAAFVDDGTALVLWTENYDRIVSARIGPDDGVSSRTQIAPPVTDVRYGQIDMAVDAAGDAVLTYRITPYSGYARLVLQRYSRDGVLEPAVVATPDTHWLTFYSSVVTDHDGTSVLVWGRWNWDTDNSREVYLRRLPAAGTPGDVTLLGNGDWPSITLDDTGAGLIAWQYPGPMVQTSQVHAVTLAADGTHGPVQTIAPDGRTVTAATSPTGDFAVVWQKASYPSAIQARFAT</sequence>
<keyword evidence="2" id="KW-1185">Reference proteome</keyword>
<dbReference type="EMBL" id="JBHSPR010000042">
    <property type="protein sequence ID" value="MFC6021363.1"/>
    <property type="molecule type" value="Genomic_DNA"/>
</dbReference>
<dbReference type="RefSeq" id="WP_377429461.1">
    <property type="nucleotide sequence ID" value="NZ_JBHSPR010000042.1"/>
</dbReference>
<gene>
    <name evidence="1" type="ORF">ACFP2T_34975</name>
</gene>
<comment type="caution">
    <text evidence="1">The sequence shown here is derived from an EMBL/GenBank/DDBJ whole genome shotgun (WGS) entry which is preliminary data.</text>
</comment>
<accession>A0ABW1KKM9</accession>
<protein>
    <recommendedName>
        <fullName evidence="3">WD40 repeat domain-containing protein</fullName>
    </recommendedName>
</protein>
<evidence type="ECO:0008006" key="3">
    <source>
        <dbReference type="Google" id="ProtNLM"/>
    </source>
</evidence>
<evidence type="ECO:0000313" key="1">
    <source>
        <dbReference type="EMBL" id="MFC6021363.1"/>
    </source>
</evidence>